<proteinExistence type="predicted"/>
<keyword evidence="2" id="KW-1185">Reference proteome</keyword>
<organism evidence="1 2">
    <name type="scientific">Psilocybe cyanescens</name>
    <dbReference type="NCBI Taxonomy" id="93625"/>
    <lineage>
        <taxon>Eukaryota</taxon>
        <taxon>Fungi</taxon>
        <taxon>Dikarya</taxon>
        <taxon>Basidiomycota</taxon>
        <taxon>Agaricomycotina</taxon>
        <taxon>Agaricomycetes</taxon>
        <taxon>Agaricomycetidae</taxon>
        <taxon>Agaricales</taxon>
        <taxon>Agaricineae</taxon>
        <taxon>Strophariaceae</taxon>
        <taxon>Psilocybe</taxon>
    </lineage>
</organism>
<dbReference type="EMBL" id="NHYD01000725">
    <property type="protein sequence ID" value="PPQ93509.1"/>
    <property type="molecule type" value="Genomic_DNA"/>
</dbReference>
<reference evidence="1 2" key="1">
    <citation type="journal article" date="2018" name="Evol. Lett.">
        <title>Horizontal gene cluster transfer increased hallucinogenic mushroom diversity.</title>
        <authorList>
            <person name="Reynolds H.T."/>
            <person name="Vijayakumar V."/>
            <person name="Gluck-Thaler E."/>
            <person name="Korotkin H.B."/>
            <person name="Matheny P.B."/>
            <person name="Slot J.C."/>
        </authorList>
    </citation>
    <scope>NUCLEOTIDE SEQUENCE [LARGE SCALE GENOMIC DNA]</scope>
    <source>
        <strain evidence="1 2">2631</strain>
    </source>
</reference>
<gene>
    <name evidence="1" type="ORF">CVT25_005207</name>
</gene>
<name>A0A409XRR5_PSICY</name>
<comment type="caution">
    <text evidence="1">The sequence shown here is derived from an EMBL/GenBank/DDBJ whole genome shotgun (WGS) entry which is preliminary data.</text>
</comment>
<accession>A0A409XRR5</accession>
<evidence type="ECO:0000313" key="1">
    <source>
        <dbReference type="EMBL" id="PPQ93509.1"/>
    </source>
</evidence>
<evidence type="ECO:0000313" key="2">
    <source>
        <dbReference type="Proteomes" id="UP000283269"/>
    </source>
</evidence>
<dbReference type="InParanoid" id="A0A409XRR5"/>
<sequence>MCNLKDDARELEWFRAGTDEGFTDANPGPDETSLAYQNPDELPWIIEVLQTLLWDMPPGTSLTCSLKDDARELEWFRAGTDEGFTDANPGPDETSLAYQNPDEPCAEKRRKEAFISGLAGLGRLSKRLLLGVGWLGSSPLPLRERVPRSRGLSFHPHCLLRVDNAVVDGWNKRISIQVSQRRTACYATSLSEQI</sequence>
<dbReference type="AlphaFoldDB" id="A0A409XRR5"/>
<dbReference type="Proteomes" id="UP000283269">
    <property type="component" value="Unassembled WGS sequence"/>
</dbReference>
<protein>
    <submittedName>
        <fullName evidence="1">Uncharacterized protein</fullName>
    </submittedName>
</protein>